<sequence length="38" mass="4192">MATPISLGSMKSGLMDNHRRKLQPQENVFGIHGIDQLA</sequence>
<evidence type="ECO:0000256" key="1">
    <source>
        <dbReference type="SAM" id="MobiDB-lite"/>
    </source>
</evidence>
<proteinExistence type="predicted"/>
<dbReference type="EMBL" id="GBRH01230111">
    <property type="protein sequence ID" value="JAD67784.1"/>
    <property type="molecule type" value="Transcribed_RNA"/>
</dbReference>
<feature type="region of interest" description="Disordered" evidence="1">
    <location>
        <begin position="1"/>
        <end position="25"/>
    </location>
</feature>
<reference evidence="2" key="1">
    <citation type="submission" date="2014-09" db="EMBL/GenBank/DDBJ databases">
        <authorList>
            <person name="Magalhaes I.L.F."/>
            <person name="Oliveira U."/>
            <person name="Santos F.R."/>
            <person name="Vidigal T.H.D.A."/>
            <person name="Brescovit A.D."/>
            <person name="Santos A.J."/>
        </authorList>
    </citation>
    <scope>NUCLEOTIDE SEQUENCE</scope>
    <source>
        <tissue evidence="2">Shoot tissue taken approximately 20 cm above the soil surface</tissue>
    </source>
</reference>
<accession>A0A0A9BUR1</accession>
<dbReference type="AlphaFoldDB" id="A0A0A9BUR1"/>
<evidence type="ECO:0000313" key="2">
    <source>
        <dbReference type="EMBL" id="JAD67784.1"/>
    </source>
</evidence>
<name>A0A0A9BUR1_ARUDO</name>
<protein>
    <submittedName>
        <fullName evidence="2">Uncharacterized protein</fullName>
    </submittedName>
</protein>
<organism evidence="2">
    <name type="scientific">Arundo donax</name>
    <name type="common">Giant reed</name>
    <name type="synonym">Donax arundinaceus</name>
    <dbReference type="NCBI Taxonomy" id="35708"/>
    <lineage>
        <taxon>Eukaryota</taxon>
        <taxon>Viridiplantae</taxon>
        <taxon>Streptophyta</taxon>
        <taxon>Embryophyta</taxon>
        <taxon>Tracheophyta</taxon>
        <taxon>Spermatophyta</taxon>
        <taxon>Magnoliopsida</taxon>
        <taxon>Liliopsida</taxon>
        <taxon>Poales</taxon>
        <taxon>Poaceae</taxon>
        <taxon>PACMAD clade</taxon>
        <taxon>Arundinoideae</taxon>
        <taxon>Arundineae</taxon>
        <taxon>Arundo</taxon>
    </lineage>
</organism>
<reference evidence="2" key="2">
    <citation type="journal article" date="2015" name="Data Brief">
        <title>Shoot transcriptome of the giant reed, Arundo donax.</title>
        <authorList>
            <person name="Barrero R.A."/>
            <person name="Guerrero F.D."/>
            <person name="Moolhuijzen P."/>
            <person name="Goolsby J.A."/>
            <person name="Tidwell J."/>
            <person name="Bellgard S.E."/>
            <person name="Bellgard M.I."/>
        </authorList>
    </citation>
    <scope>NUCLEOTIDE SEQUENCE</scope>
    <source>
        <tissue evidence="2">Shoot tissue taken approximately 20 cm above the soil surface</tissue>
    </source>
</reference>